<reference evidence="1 2" key="1">
    <citation type="submission" date="2018-08" db="EMBL/GenBank/DDBJ databases">
        <title>A genome reference for cultivated species of the human gut microbiota.</title>
        <authorList>
            <person name="Zou Y."/>
            <person name="Xue W."/>
            <person name="Luo G."/>
        </authorList>
    </citation>
    <scope>NUCLEOTIDE SEQUENCE [LARGE SCALE GENOMIC DNA]</scope>
    <source>
        <strain evidence="1 2">AF12-11</strain>
    </source>
</reference>
<accession>A0A395XQP0</accession>
<dbReference type="RefSeq" id="WP_119195402.1">
    <property type="nucleotide sequence ID" value="NZ_JAAITG010000033.1"/>
</dbReference>
<protein>
    <submittedName>
        <fullName evidence="1">Molecular chaperone Hsp90</fullName>
    </submittedName>
</protein>
<comment type="caution">
    <text evidence="1">The sequence shown here is derived from an EMBL/GenBank/DDBJ whole genome shotgun (WGS) entry which is preliminary data.</text>
</comment>
<organism evidence="1 2">
    <name type="scientific">Dorea formicigenerans</name>
    <dbReference type="NCBI Taxonomy" id="39486"/>
    <lineage>
        <taxon>Bacteria</taxon>
        <taxon>Bacillati</taxon>
        <taxon>Bacillota</taxon>
        <taxon>Clostridia</taxon>
        <taxon>Lachnospirales</taxon>
        <taxon>Lachnospiraceae</taxon>
        <taxon>Dorea</taxon>
    </lineage>
</organism>
<dbReference type="Proteomes" id="UP000266376">
    <property type="component" value="Unassembled WGS sequence"/>
</dbReference>
<sequence length="120" mass="12530">MSKETLEYVVAKAKELIAAPSCSAEAKEAAQAWIAAVGTEKQAEETKKFIAEMEEDIIPIDGLIAFAESDAGAKVFGGAEKAKGVAEHGREIKAAGAKYCDCPACAAVEAILSKKEELLG</sequence>
<dbReference type="AlphaFoldDB" id="A0A395XQP0"/>
<dbReference type="EMBL" id="QSAJ01000001">
    <property type="protein sequence ID" value="RGW55914.1"/>
    <property type="molecule type" value="Genomic_DNA"/>
</dbReference>
<evidence type="ECO:0000313" key="2">
    <source>
        <dbReference type="Proteomes" id="UP000266376"/>
    </source>
</evidence>
<proteinExistence type="predicted"/>
<evidence type="ECO:0000313" key="1">
    <source>
        <dbReference type="EMBL" id="RGW55914.1"/>
    </source>
</evidence>
<gene>
    <name evidence="1" type="ORF">DWV67_00360</name>
</gene>
<name>A0A395XQP0_9FIRM</name>